<dbReference type="CDD" id="cd06587">
    <property type="entry name" value="VOC"/>
    <property type="match status" value="1"/>
</dbReference>
<reference evidence="2 3" key="1">
    <citation type="submission" date="2021-01" db="EMBL/GenBank/DDBJ databases">
        <title>WGS of actinomycetes isolated from Thailand.</title>
        <authorList>
            <person name="Thawai C."/>
        </authorList>
    </citation>
    <scope>NUCLEOTIDE SEQUENCE [LARGE SCALE GENOMIC DNA]</scope>
    <source>
        <strain evidence="2 3">CA3R110</strain>
    </source>
</reference>
<dbReference type="Proteomes" id="UP000621510">
    <property type="component" value="Unassembled WGS sequence"/>
</dbReference>
<dbReference type="EMBL" id="JAERRG010000001">
    <property type="protein sequence ID" value="MBL1112151.1"/>
    <property type="molecule type" value="Genomic_DNA"/>
</dbReference>
<dbReference type="InterPro" id="IPR041581">
    <property type="entry name" value="Glyoxalase_6"/>
</dbReference>
<protein>
    <submittedName>
        <fullName evidence="2">VOC family protein</fullName>
    </submittedName>
</protein>
<organism evidence="2 3">
    <name type="scientific">Streptomyces endocoffeicus</name>
    <dbReference type="NCBI Taxonomy" id="2898945"/>
    <lineage>
        <taxon>Bacteria</taxon>
        <taxon>Bacillati</taxon>
        <taxon>Actinomycetota</taxon>
        <taxon>Actinomycetes</taxon>
        <taxon>Kitasatosporales</taxon>
        <taxon>Streptomycetaceae</taxon>
        <taxon>Streptomyces</taxon>
    </lineage>
</organism>
<gene>
    <name evidence="2" type="ORF">JK364_06975</name>
</gene>
<dbReference type="SUPFAM" id="SSF54593">
    <property type="entry name" value="Glyoxalase/Bleomycin resistance protein/Dihydroxybiphenyl dioxygenase"/>
    <property type="match status" value="1"/>
</dbReference>
<dbReference type="PANTHER" id="PTHR35908:SF1">
    <property type="entry name" value="CONSERVED PROTEIN"/>
    <property type="match status" value="1"/>
</dbReference>
<keyword evidence="3" id="KW-1185">Reference proteome</keyword>
<proteinExistence type="predicted"/>
<name>A0ABS1PK59_9ACTN</name>
<sequence length="131" mass="14329">MAYLNPVRHITFDARDPHALARFWSGLTGYPLEDSDPDGEWALLGPGQPGVPGLLFLRVPDAKTVKNRVHLDIQPPSGTRDAEVERLTGLGARVVDDRRTEDGLGWVVMSDIEGNEFCVERGAVERGVVPA</sequence>
<dbReference type="RefSeq" id="WP_201848447.1">
    <property type="nucleotide sequence ID" value="NZ_JAERRG010000001.1"/>
</dbReference>
<dbReference type="PROSITE" id="PS51819">
    <property type="entry name" value="VOC"/>
    <property type="match status" value="1"/>
</dbReference>
<evidence type="ECO:0000259" key="1">
    <source>
        <dbReference type="PROSITE" id="PS51819"/>
    </source>
</evidence>
<dbReference type="Gene3D" id="3.10.180.10">
    <property type="entry name" value="2,3-Dihydroxybiphenyl 1,2-Dioxygenase, domain 1"/>
    <property type="match status" value="1"/>
</dbReference>
<dbReference type="InterPro" id="IPR037523">
    <property type="entry name" value="VOC_core"/>
</dbReference>
<comment type="caution">
    <text evidence="2">The sequence shown here is derived from an EMBL/GenBank/DDBJ whole genome shotgun (WGS) entry which is preliminary data.</text>
</comment>
<evidence type="ECO:0000313" key="3">
    <source>
        <dbReference type="Proteomes" id="UP000621510"/>
    </source>
</evidence>
<dbReference type="Pfam" id="PF18029">
    <property type="entry name" value="Glyoxalase_6"/>
    <property type="match status" value="1"/>
</dbReference>
<dbReference type="InterPro" id="IPR029068">
    <property type="entry name" value="Glyas_Bleomycin-R_OHBP_Dase"/>
</dbReference>
<accession>A0ABS1PK59</accession>
<feature type="domain" description="VOC" evidence="1">
    <location>
        <begin position="6"/>
        <end position="122"/>
    </location>
</feature>
<evidence type="ECO:0000313" key="2">
    <source>
        <dbReference type="EMBL" id="MBL1112151.1"/>
    </source>
</evidence>
<dbReference type="PANTHER" id="PTHR35908">
    <property type="entry name" value="HYPOTHETICAL FUSION PROTEIN"/>
    <property type="match status" value="1"/>
</dbReference>